<dbReference type="GO" id="GO:0004521">
    <property type="term" value="F:RNA endonuclease activity"/>
    <property type="evidence" value="ECO:0007669"/>
    <property type="project" value="TreeGrafter"/>
</dbReference>
<name>A0A0R2QEM3_9ACTN</name>
<dbReference type="EMBL" id="LIBJ01000074">
    <property type="protein sequence ID" value="KRO48598.1"/>
    <property type="molecule type" value="Genomic_DNA"/>
</dbReference>
<dbReference type="GO" id="GO:0006402">
    <property type="term" value="P:mRNA catabolic process"/>
    <property type="evidence" value="ECO:0007669"/>
    <property type="project" value="TreeGrafter"/>
</dbReference>
<keyword evidence="2" id="KW-1277">Toxin-antitoxin system</keyword>
<dbReference type="Proteomes" id="UP000051017">
    <property type="component" value="Unassembled WGS sequence"/>
</dbReference>
<dbReference type="GO" id="GO:0016075">
    <property type="term" value="P:rRNA catabolic process"/>
    <property type="evidence" value="ECO:0007669"/>
    <property type="project" value="TreeGrafter"/>
</dbReference>
<gene>
    <name evidence="3" type="ORF">ABR75_01965</name>
</gene>
<dbReference type="Gene3D" id="2.30.30.110">
    <property type="match status" value="1"/>
</dbReference>
<evidence type="ECO:0000256" key="2">
    <source>
        <dbReference type="ARBA" id="ARBA00022649"/>
    </source>
</evidence>
<evidence type="ECO:0000313" key="3">
    <source>
        <dbReference type="EMBL" id="KRO48598.1"/>
    </source>
</evidence>
<comment type="similarity">
    <text evidence="1">Belongs to the PemK/MazF family.</text>
</comment>
<dbReference type="InterPro" id="IPR011067">
    <property type="entry name" value="Plasmid_toxin/cell-grow_inhib"/>
</dbReference>
<evidence type="ECO:0000256" key="1">
    <source>
        <dbReference type="ARBA" id="ARBA00007521"/>
    </source>
</evidence>
<protein>
    <recommendedName>
        <fullName evidence="5">Growth inhibitor PemK</fullName>
    </recommendedName>
</protein>
<dbReference type="GO" id="GO:0003677">
    <property type="term" value="F:DNA binding"/>
    <property type="evidence" value="ECO:0007669"/>
    <property type="project" value="InterPro"/>
</dbReference>
<dbReference type="PANTHER" id="PTHR33988">
    <property type="entry name" value="ENDORIBONUCLEASE MAZF-RELATED"/>
    <property type="match status" value="1"/>
</dbReference>
<dbReference type="SUPFAM" id="SSF50118">
    <property type="entry name" value="Cell growth inhibitor/plasmid maintenance toxic component"/>
    <property type="match status" value="1"/>
</dbReference>
<dbReference type="AlphaFoldDB" id="A0A0R2QEM3"/>
<comment type="caution">
    <text evidence="3">The sequence shown here is derived from an EMBL/GenBank/DDBJ whole genome shotgun (WGS) entry which is preliminary data.</text>
</comment>
<evidence type="ECO:0000313" key="4">
    <source>
        <dbReference type="Proteomes" id="UP000051017"/>
    </source>
</evidence>
<evidence type="ECO:0008006" key="5">
    <source>
        <dbReference type="Google" id="ProtNLM"/>
    </source>
</evidence>
<proteinExistence type="inferred from homology"/>
<organism evidence="3 4">
    <name type="scientific">Acidimicrobiia bacterium BACL6 MAG-120924-bin43</name>
    <dbReference type="NCBI Taxonomy" id="1655583"/>
    <lineage>
        <taxon>Bacteria</taxon>
        <taxon>Bacillati</taxon>
        <taxon>Actinomycetota</taxon>
        <taxon>Acidimicrobiia</taxon>
        <taxon>acIV cluster</taxon>
    </lineage>
</organism>
<sequence length="105" mass="11602">MNRGDIHVFNPPKNGKHEIHGKRFAVVIQSDSLANRSVIIVAPTSQSAREASIRPDILVHQQSTKVLVEQMSAISIERLGKKIGRVEIDEQWAIDDAIQAVLGIN</sequence>
<dbReference type="InterPro" id="IPR003477">
    <property type="entry name" value="PemK-like"/>
</dbReference>
<dbReference type="Pfam" id="PF02452">
    <property type="entry name" value="PemK_toxin"/>
    <property type="match status" value="1"/>
</dbReference>
<accession>A0A0R2QEM3</accession>
<reference evidence="3 4" key="1">
    <citation type="submission" date="2015-10" db="EMBL/GenBank/DDBJ databases">
        <title>Metagenome-Assembled Genomes uncover a global brackish microbiome.</title>
        <authorList>
            <person name="Hugerth L.W."/>
            <person name="Larsson J."/>
            <person name="Alneberg J."/>
            <person name="Lindh M.V."/>
            <person name="Legrand C."/>
            <person name="Pinhassi J."/>
            <person name="Andersson A.F."/>
        </authorList>
    </citation>
    <scope>NUCLEOTIDE SEQUENCE [LARGE SCALE GENOMIC DNA]</scope>
    <source>
        <strain evidence="3">BACL6 MAG-120924-bin43</strain>
    </source>
</reference>
<dbReference type="PANTHER" id="PTHR33988:SF2">
    <property type="entry name" value="ENDORIBONUCLEASE MAZF"/>
    <property type="match status" value="1"/>
</dbReference>